<name>I2BE69_SHIBC</name>
<dbReference type="Proteomes" id="UP000001955">
    <property type="component" value="Chromosome"/>
</dbReference>
<evidence type="ECO:0000313" key="1">
    <source>
        <dbReference type="EMBL" id="AFJ48823.1"/>
    </source>
</evidence>
<dbReference type="KEGG" id="ebt:EBL_c37840"/>
<dbReference type="EMBL" id="CP001560">
    <property type="protein sequence ID" value="AFJ48823.1"/>
    <property type="molecule type" value="Genomic_DNA"/>
</dbReference>
<sequence length="52" mass="6080">MSDIFLVDDKHRKRLCVIPGIMRRYREHKNGMSIYPGIIALCVPALQPDRKK</sequence>
<dbReference type="HOGENOM" id="CLU_3084687_0_0_6"/>
<dbReference type="AlphaFoldDB" id="I2BE69"/>
<proteinExistence type="predicted"/>
<protein>
    <submittedName>
        <fullName evidence="1">Uncharacterized protein</fullName>
    </submittedName>
</protein>
<evidence type="ECO:0000313" key="2">
    <source>
        <dbReference type="Proteomes" id="UP000001955"/>
    </source>
</evidence>
<dbReference type="STRING" id="630626.EBL_c37840"/>
<reference evidence="1 2" key="1">
    <citation type="journal article" date="2012" name="J. Bacteriol.">
        <title>Complete genome sequence of the B12-producing Shimwellia blattae strain DSM 4481, isolated from a cockroach.</title>
        <authorList>
            <person name="Brzuszkiewicz E."/>
            <person name="Waschkowitz T."/>
            <person name="Wiezer A."/>
            <person name="Daniel R."/>
        </authorList>
    </citation>
    <scope>NUCLEOTIDE SEQUENCE [LARGE SCALE GENOMIC DNA]</scope>
    <source>
        <strain evidence="2">ATCC 29907 / DSM 4481 / JCM 1650 / NBRC 105725 / CDC 9005-74</strain>
    </source>
</reference>
<accession>I2BE69</accession>
<organism evidence="1 2">
    <name type="scientific">Shimwellia blattae (strain ATCC 29907 / DSM 4481 / JCM 1650 / NBRC 105725 / CDC 9005-74)</name>
    <name type="common">Escherichia blattae</name>
    <dbReference type="NCBI Taxonomy" id="630626"/>
    <lineage>
        <taxon>Bacteria</taxon>
        <taxon>Pseudomonadati</taxon>
        <taxon>Pseudomonadota</taxon>
        <taxon>Gammaproteobacteria</taxon>
        <taxon>Enterobacterales</taxon>
        <taxon>Enterobacteriaceae</taxon>
        <taxon>Shimwellia</taxon>
    </lineage>
</organism>
<keyword evidence="2" id="KW-1185">Reference proteome</keyword>
<gene>
    <name evidence="1" type="ordered locus">EBL_c37840</name>
</gene>